<evidence type="ECO:0000259" key="7">
    <source>
        <dbReference type="PROSITE" id="PS51755"/>
    </source>
</evidence>
<dbReference type="GO" id="GO:0000160">
    <property type="term" value="P:phosphorelay signal transduction system"/>
    <property type="evidence" value="ECO:0007669"/>
    <property type="project" value="UniProtKB-KW"/>
</dbReference>
<dbReference type="SMART" id="SM01043">
    <property type="entry name" value="BTAD"/>
    <property type="match status" value="1"/>
</dbReference>
<dbReference type="EMBL" id="JAAKZV010000104">
    <property type="protein sequence ID" value="NGN66628.1"/>
    <property type="molecule type" value="Genomic_DNA"/>
</dbReference>
<sequence>MLGPLAAEVGDASADLGGPRQRAVLALLLTARGETLSADRMIEDLWGNAAPPRALASLQAYVSNLRRALEPGRSPRTPARLLVSAPPGYALRLAEDAVDAWRFEASVRRADARLAADPAAARTGLDEALAWWRGEAYAEFADASWAATETTRLAELRLTARELQASATLRLGHAAEASLAAETLTRDQPLREEGWRLLALSLWAADRRAEALAALRRAAEVLADELGLDPGPGLRELESAILQGRDEVLG</sequence>
<gene>
    <name evidence="8" type="ORF">G5C51_22330</name>
</gene>
<evidence type="ECO:0000313" key="9">
    <source>
        <dbReference type="Proteomes" id="UP000481583"/>
    </source>
</evidence>
<proteinExistence type="inferred from homology"/>
<dbReference type="PANTHER" id="PTHR35807:SF1">
    <property type="entry name" value="TRANSCRIPTIONAL REGULATOR REDD"/>
    <property type="match status" value="1"/>
</dbReference>
<keyword evidence="2" id="KW-0902">Two-component regulatory system</keyword>
<evidence type="ECO:0000256" key="2">
    <source>
        <dbReference type="ARBA" id="ARBA00023012"/>
    </source>
</evidence>
<dbReference type="InterPro" id="IPR011990">
    <property type="entry name" value="TPR-like_helical_dom_sf"/>
</dbReference>
<dbReference type="SUPFAM" id="SSF48452">
    <property type="entry name" value="TPR-like"/>
    <property type="match status" value="1"/>
</dbReference>
<feature type="non-terminal residue" evidence="8">
    <location>
        <position position="250"/>
    </location>
</feature>
<keyword evidence="9" id="KW-1185">Reference proteome</keyword>
<keyword evidence="3" id="KW-0805">Transcription regulation</keyword>
<dbReference type="Gene3D" id="1.10.10.10">
    <property type="entry name" value="Winged helix-like DNA-binding domain superfamily/Winged helix DNA-binding domain"/>
    <property type="match status" value="1"/>
</dbReference>
<dbReference type="GO" id="GO:0003677">
    <property type="term" value="F:DNA binding"/>
    <property type="evidence" value="ECO:0007669"/>
    <property type="project" value="UniProtKB-UniRule"/>
</dbReference>
<dbReference type="AlphaFoldDB" id="A0A6G4U5G7"/>
<evidence type="ECO:0000313" key="8">
    <source>
        <dbReference type="EMBL" id="NGN66628.1"/>
    </source>
</evidence>
<dbReference type="Proteomes" id="UP000481583">
    <property type="component" value="Unassembled WGS sequence"/>
</dbReference>
<dbReference type="SUPFAM" id="SSF46894">
    <property type="entry name" value="C-terminal effector domain of the bipartite response regulators"/>
    <property type="match status" value="1"/>
</dbReference>
<feature type="domain" description="OmpR/PhoB-type" evidence="7">
    <location>
        <begin position="1"/>
        <end position="93"/>
    </location>
</feature>
<dbReference type="InterPro" id="IPR036388">
    <property type="entry name" value="WH-like_DNA-bd_sf"/>
</dbReference>
<dbReference type="InterPro" id="IPR016032">
    <property type="entry name" value="Sig_transdc_resp-reg_C-effctor"/>
</dbReference>
<dbReference type="PROSITE" id="PS51755">
    <property type="entry name" value="OMPR_PHOB"/>
    <property type="match status" value="1"/>
</dbReference>
<dbReference type="Pfam" id="PF00486">
    <property type="entry name" value="Trans_reg_C"/>
    <property type="match status" value="1"/>
</dbReference>
<evidence type="ECO:0000256" key="5">
    <source>
        <dbReference type="ARBA" id="ARBA00023163"/>
    </source>
</evidence>
<dbReference type="InterPro" id="IPR051677">
    <property type="entry name" value="AfsR-DnrI-RedD_regulator"/>
</dbReference>
<comment type="similarity">
    <text evidence="1">Belongs to the AfsR/DnrI/RedD regulatory family.</text>
</comment>
<comment type="caution">
    <text evidence="8">The sequence shown here is derived from an EMBL/GenBank/DDBJ whole genome shotgun (WGS) entry which is preliminary data.</text>
</comment>
<feature type="DNA-binding region" description="OmpR/PhoB-type" evidence="6">
    <location>
        <begin position="1"/>
        <end position="93"/>
    </location>
</feature>
<evidence type="ECO:0000256" key="3">
    <source>
        <dbReference type="ARBA" id="ARBA00023015"/>
    </source>
</evidence>
<name>A0A6G4U5G7_9ACTN</name>
<dbReference type="InterPro" id="IPR001867">
    <property type="entry name" value="OmpR/PhoB-type_DNA-bd"/>
</dbReference>
<dbReference type="SMART" id="SM00862">
    <property type="entry name" value="Trans_reg_C"/>
    <property type="match status" value="1"/>
</dbReference>
<dbReference type="InterPro" id="IPR005158">
    <property type="entry name" value="BTAD"/>
</dbReference>
<keyword evidence="5" id="KW-0804">Transcription</keyword>
<dbReference type="GO" id="GO:0006355">
    <property type="term" value="P:regulation of DNA-templated transcription"/>
    <property type="evidence" value="ECO:0007669"/>
    <property type="project" value="InterPro"/>
</dbReference>
<dbReference type="PANTHER" id="PTHR35807">
    <property type="entry name" value="TRANSCRIPTIONAL REGULATOR REDD-RELATED"/>
    <property type="match status" value="1"/>
</dbReference>
<evidence type="ECO:0000256" key="6">
    <source>
        <dbReference type="PROSITE-ProRule" id="PRU01091"/>
    </source>
</evidence>
<dbReference type="Pfam" id="PF03704">
    <property type="entry name" value="BTAD"/>
    <property type="match status" value="1"/>
</dbReference>
<accession>A0A6G4U5G7</accession>
<reference evidence="8 9" key="1">
    <citation type="submission" date="2020-02" db="EMBL/GenBank/DDBJ databases">
        <title>Whole-genome analyses of novel actinobacteria.</title>
        <authorList>
            <person name="Sahin N."/>
        </authorList>
    </citation>
    <scope>NUCLEOTIDE SEQUENCE [LARGE SCALE GENOMIC DNA]</scope>
    <source>
        <strain evidence="8 9">A7024</strain>
    </source>
</reference>
<evidence type="ECO:0000256" key="4">
    <source>
        <dbReference type="ARBA" id="ARBA00023125"/>
    </source>
</evidence>
<protein>
    <recommendedName>
        <fullName evidence="7">OmpR/PhoB-type domain-containing protein</fullName>
    </recommendedName>
</protein>
<dbReference type="Gene3D" id="1.25.40.10">
    <property type="entry name" value="Tetratricopeptide repeat domain"/>
    <property type="match status" value="1"/>
</dbReference>
<keyword evidence="4 6" id="KW-0238">DNA-binding</keyword>
<evidence type="ECO:0000256" key="1">
    <source>
        <dbReference type="ARBA" id="ARBA00005820"/>
    </source>
</evidence>
<organism evidence="8 9">
    <name type="scientific">Streptomyces coryli</name>
    <dbReference type="NCBI Taxonomy" id="1128680"/>
    <lineage>
        <taxon>Bacteria</taxon>
        <taxon>Bacillati</taxon>
        <taxon>Actinomycetota</taxon>
        <taxon>Actinomycetes</taxon>
        <taxon>Kitasatosporales</taxon>
        <taxon>Streptomycetaceae</taxon>
        <taxon>Streptomyces</taxon>
    </lineage>
</organism>